<feature type="non-terminal residue" evidence="1">
    <location>
        <position position="303"/>
    </location>
</feature>
<dbReference type="EMBL" id="SUTG01000053">
    <property type="protein sequence ID" value="MBE6513162.1"/>
    <property type="molecule type" value="Genomic_DNA"/>
</dbReference>
<dbReference type="Gene3D" id="2.160.20.10">
    <property type="entry name" value="Single-stranded right-handed beta-helix, Pectin lyase-like"/>
    <property type="match status" value="1"/>
</dbReference>
<reference evidence="1" key="1">
    <citation type="submission" date="2019-04" db="EMBL/GenBank/DDBJ databases">
        <title>Evolution of Biomass-Degrading Anaerobic Consortia Revealed by Metagenomics.</title>
        <authorList>
            <person name="Peng X."/>
        </authorList>
    </citation>
    <scope>NUCLEOTIDE SEQUENCE</scope>
    <source>
        <strain evidence="1">SIG14</strain>
    </source>
</reference>
<sequence>MNIKRYLYITLIFIVLVSLSAVSAADDNANGIISVDDNDELILDEAIDDDVSSANNNYDEELILETPADDLVGSENDATPLKEGATGSFSDLNKLINEDYSSNDTITLNSNYKYSEGDESFIHGIKISRELTIDGNGYTLDGSHIASIFYVDGAWGVTFKDINFINGNATGSANERYGGAISVRYGNGIAENCNFTNNTASGTGGAMHGGSAYNCVFTLNSAEWDGGAMYEGSASNCTFTGNSASVAGGAMSGGSASNCTFTGNSASVAGGAMYEGSASNCTFTGNSASVAGGAMYEGSASNC</sequence>
<dbReference type="InterPro" id="IPR046776">
    <property type="entry name" value="Pectate_lyase_5"/>
</dbReference>
<dbReference type="Pfam" id="PF20585">
    <property type="entry name" value="Pectate_lyase_5"/>
    <property type="match status" value="1"/>
</dbReference>
<name>A0A8T3VPE0_METOL</name>
<evidence type="ECO:0000313" key="1">
    <source>
        <dbReference type="EMBL" id="MBE6513162.1"/>
    </source>
</evidence>
<dbReference type="Proteomes" id="UP000732619">
    <property type="component" value="Unassembled WGS sequence"/>
</dbReference>
<dbReference type="AlphaFoldDB" id="A0A8T3VPE0"/>
<comment type="caution">
    <text evidence="1">The sequence shown here is derived from an EMBL/GenBank/DDBJ whole genome shotgun (WGS) entry which is preliminary data.</text>
</comment>
<protein>
    <recommendedName>
        <fullName evidence="3">Polymorphic outer membrane protein repeat-containing protein</fullName>
    </recommendedName>
</protein>
<dbReference type="InterPro" id="IPR011050">
    <property type="entry name" value="Pectin_lyase_fold/virulence"/>
</dbReference>
<evidence type="ECO:0008006" key="3">
    <source>
        <dbReference type="Google" id="ProtNLM"/>
    </source>
</evidence>
<dbReference type="SUPFAM" id="SSF51126">
    <property type="entry name" value="Pectin lyase-like"/>
    <property type="match status" value="1"/>
</dbReference>
<dbReference type="InterPro" id="IPR012334">
    <property type="entry name" value="Pectin_lyas_fold"/>
</dbReference>
<proteinExistence type="predicted"/>
<gene>
    <name evidence="1" type="ORF">E7Z75_08495</name>
</gene>
<evidence type="ECO:0000313" key="2">
    <source>
        <dbReference type="Proteomes" id="UP000732619"/>
    </source>
</evidence>
<organism evidence="1 2">
    <name type="scientific">Methanobrevibacter olleyae</name>
    <dbReference type="NCBI Taxonomy" id="294671"/>
    <lineage>
        <taxon>Archaea</taxon>
        <taxon>Methanobacteriati</taxon>
        <taxon>Methanobacteriota</taxon>
        <taxon>Methanomada group</taxon>
        <taxon>Methanobacteria</taxon>
        <taxon>Methanobacteriales</taxon>
        <taxon>Methanobacteriaceae</taxon>
        <taxon>Methanobrevibacter</taxon>
    </lineage>
</organism>
<accession>A0A8T3VPE0</accession>